<dbReference type="Pfam" id="PF07714">
    <property type="entry name" value="PK_Tyr_Ser-Thr"/>
    <property type="match status" value="1"/>
</dbReference>
<reference evidence="2" key="1">
    <citation type="submission" date="2021-06" db="EMBL/GenBank/DDBJ databases">
        <authorList>
            <person name="Kallberg Y."/>
            <person name="Tangrot J."/>
            <person name="Rosling A."/>
        </authorList>
    </citation>
    <scope>NUCLEOTIDE SEQUENCE</scope>
    <source>
        <strain evidence="2">UK204</strain>
    </source>
</reference>
<protein>
    <submittedName>
        <fullName evidence="2">12668_t:CDS:1</fullName>
    </submittedName>
</protein>
<dbReference type="GO" id="GO:0005524">
    <property type="term" value="F:ATP binding"/>
    <property type="evidence" value="ECO:0007669"/>
    <property type="project" value="InterPro"/>
</dbReference>
<name>A0A9N9N6R5_9GLOM</name>
<keyword evidence="3" id="KW-1185">Reference proteome</keyword>
<dbReference type="GO" id="GO:0004672">
    <property type="term" value="F:protein kinase activity"/>
    <property type="evidence" value="ECO:0007669"/>
    <property type="project" value="InterPro"/>
</dbReference>
<accession>A0A9N9N6R5</accession>
<feature type="non-terminal residue" evidence="2">
    <location>
        <position position="1"/>
    </location>
</feature>
<dbReference type="InterPro" id="IPR011009">
    <property type="entry name" value="Kinase-like_dom_sf"/>
</dbReference>
<evidence type="ECO:0000259" key="1">
    <source>
        <dbReference type="PROSITE" id="PS50011"/>
    </source>
</evidence>
<dbReference type="InterPro" id="IPR001245">
    <property type="entry name" value="Ser-Thr/Tyr_kinase_cat_dom"/>
</dbReference>
<comment type="caution">
    <text evidence="2">The sequence shown here is derived from an EMBL/GenBank/DDBJ whole genome shotgun (WGS) entry which is preliminary data.</text>
</comment>
<dbReference type="InterPro" id="IPR000719">
    <property type="entry name" value="Prot_kinase_dom"/>
</dbReference>
<proteinExistence type="predicted"/>
<evidence type="ECO:0000313" key="2">
    <source>
        <dbReference type="EMBL" id="CAG8708094.1"/>
    </source>
</evidence>
<dbReference type="EMBL" id="CAJVPQ010008581">
    <property type="protein sequence ID" value="CAG8708094.1"/>
    <property type="molecule type" value="Genomic_DNA"/>
</dbReference>
<feature type="non-terminal residue" evidence="2">
    <location>
        <position position="63"/>
    </location>
</feature>
<dbReference type="SUPFAM" id="SSF56112">
    <property type="entry name" value="Protein kinase-like (PK-like)"/>
    <property type="match status" value="1"/>
</dbReference>
<dbReference type="AlphaFoldDB" id="A0A9N9N6R5"/>
<gene>
    <name evidence="2" type="ORF">FCALED_LOCUS13797</name>
</gene>
<dbReference type="Gene3D" id="1.10.510.10">
    <property type="entry name" value="Transferase(Phosphotransferase) domain 1"/>
    <property type="match status" value="1"/>
</dbReference>
<dbReference type="PROSITE" id="PS50011">
    <property type="entry name" value="PROTEIN_KINASE_DOM"/>
    <property type="match status" value="1"/>
</dbReference>
<organism evidence="2 3">
    <name type="scientific">Funneliformis caledonium</name>
    <dbReference type="NCBI Taxonomy" id="1117310"/>
    <lineage>
        <taxon>Eukaryota</taxon>
        <taxon>Fungi</taxon>
        <taxon>Fungi incertae sedis</taxon>
        <taxon>Mucoromycota</taxon>
        <taxon>Glomeromycotina</taxon>
        <taxon>Glomeromycetes</taxon>
        <taxon>Glomerales</taxon>
        <taxon>Glomeraceae</taxon>
        <taxon>Funneliformis</taxon>
    </lineage>
</organism>
<sequence>MKYYENGDLHSYLDEAQGMLCWRDIVEMLYEISGGIKDIHKGELIHGNLHGGNVLIENEPDFV</sequence>
<dbReference type="OrthoDB" id="2397852at2759"/>
<evidence type="ECO:0000313" key="3">
    <source>
        <dbReference type="Proteomes" id="UP000789570"/>
    </source>
</evidence>
<dbReference type="Proteomes" id="UP000789570">
    <property type="component" value="Unassembled WGS sequence"/>
</dbReference>
<feature type="domain" description="Protein kinase" evidence="1">
    <location>
        <begin position="1"/>
        <end position="63"/>
    </location>
</feature>